<feature type="transmembrane region" description="Helical" evidence="1">
    <location>
        <begin position="38"/>
        <end position="60"/>
    </location>
</feature>
<feature type="transmembrane region" description="Helical" evidence="1">
    <location>
        <begin position="167"/>
        <end position="186"/>
    </location>
</feature>
<dbReference type="Pfam" id="PF09605">
    <property type="entry name" value="Trep_Strep"/>
    <property type="match status" value="1"/>
</dbReference>
<dbReference type="NCBIfam" id="TIGR02185">
    <property type="entry name" value="Trep_Strep"/>
    <property type="match status" value="1"/>
</dbReference>
<dbReference type="InterPro" id="IPR011733">
    <property type="entry name" value="CHP02185_IM"/>
</dbReference>
<organism evidence="2 3">
    <name type="scientific">Christensenella minuta</name>
    <dbReference type="NCBI Taxonomy" id="626937"/>
    <lineage>
        <taxon>Bacteria</taxon>
        <taxon>Bacillati</taxon>
        <taxon>Bacillota</taxon>
        <taxon>Clostridia</taxon>
        <taxon>Christensenellales</taxon>
        <taxon>Christensenellaceae</taxon>
        <taxon>Christensenella</taxon>
    </lineage>
</organism>
<comment type="caution">
    <text evidence="2">The sequence shown here is derived from an EMBL/GenBank/DDBJ whole genome shotgun (WGS) entry which is preliminary data.</text>
</comment>
<feature type="transmembrane region" description="Helical" evidence="1">
    <location>
        <begin position="67"/>
        <end position="83"/>
    </location>
</feature>
<name>A0A136Q418_9FIRM</name>
<evidence type="ECO:0000313" key="2">
    <source>
        <dbReference type="EMBL" id="KXK65387.1"/>
    </source>
</evidence>
<evidence type="ECO:0008006" key="4">
    <source>
        <dbReference type="Google" id="ProtNLM"/>
    </source>
</evidence>
<dbReference type="OrthoDB" id="9781459at2"/>
<keyword evidence="1" id="KW-0472">Membrane</keyword>
<reference evidence="2 3" key="1">
    <citation type="submission" date="2016-02" db="EMBL/GenBank/DDBJ databases">
        <authorList>
            <person name="Wen L."/>
            <person name="He K."/>
            <person name="Yang H."/>
        </authorList>
    </citation>
    <scope>NUCLEOTIDE SEQUENCE [LARGE SCALE GENOMIC DNA]</scope>
    <source>
        <strain evidence="2 3">DSM 22607</strain>
    </source>
</reference>
<dbReference type="STRING" id="626937.HMPREF3293_01599"/>
<keyword evidence="3" id="KW-1185">Reference proteome</keyword>
<evidence type="ECO:0000256" key="1">
    <source>
        <dbReference type="SAM" id="Phobius"/>
    </source>
</evidence>
<proteinExistence type="predicted"/>
<dbReference type="PATRIC" id="fig|626937.4.peg.1581"/>
<keyword evidence="1" id="KW-0812">Transmembrane</keyword>
<accession>A0A136Q418</accession>
<dbReference type="RefSeq" id="WP_066519629.1">
    <property type="nucleotide sequence ID" value="NZ_CABMOF010000002.1"/>
</dbReference>
<dbReference type="KEGG" id="cmiu:B1H56_10845"/>
<protein>
    <recommendedName>
        <fullName evidence="4">TIGR02185 family protein</fullName>
    </recommendedName>
</protein>
<gene>
    <name evidence="2" type="ORF">HMPREF3293_01599</name>
</gene>
<dbReference type="Proteomes" id="UP000070366">
    <property type="component" value="Unassembled WGS sequence"/>
</dbReference>
<evidence type="ECO:0000313" key="3">
    <source>
        <dbReference type="Proteomes" id="UP000070366"/>
    </source>
</evidence>
<feature type="transmembrane region" description="Helical" evidence="1">
    <location>
        <begin position="12"/>
        <end position="32"/>
    </location>
</feature>
<keyword evidence="1" id="KW-1133">Transmembrane helix</keyword>
<sequence>MKTNAKWSAKDVITTVLLSVLLIVIQLLINMICMASHFVSMVLSVGITCLVCAPVYFLMVRRVRKRFVSLLYMTLLGIVFLIMGDWFLLPYFIVVGLVCEAILWKTGAYDDPWRITAAWTVYSGLYQGVNLLPILAFWETFSSNALASGMTQEYIDSYLSYYTQPGWLAFILIFTVACGFAGSLIGSRMMKKHFGKAGVL</sequence>
<dbReference type="AlphaFoldDB" id="A0A136Q418"/>
<dbReference type="EMBL" id="LSZW01000061">
    <property type="protein sequence ID" value="KXK65387.1"/>
    <property type="molecule type" value="Genomic_DNA"/>
</dbReference>